<feature type="non-terminal residue" evidence="1">
    <location>
        <position position="1"/>
    </location>
</feature>
<evidence type="ECO:0000313" key="2">
    <source>
        <dbReference type="Proteomes" id="UP001341840"/>
    </source>
</evidence>
<gene>
    <name evidence="1" type="ORF">PIB30_107048</name>
</gene>
<organism evidence="1 2">
    <name type="scientific">Stylosanthes scabra</name>
    <dbReference type="NCBI Taxonomy" id="79078"/>
    <lineage>
        <taxon>Eukaryota</taxon>
        <taxon>Viridiplantae</taxon>
        <taxon>Streptophyta</taxon>
        <taxon>Embryophyta</taxon>
        <taxon>Tracheophyta</taxon>
        <taxon>Spermatophyta</taxon>
        <taxon>Magnoliopsida</taxon>
        <taxon>eudicotyledons</taxon>
        <taxon>Gunneridae</taxon>
        <taxon>Pentapetalae</taxon>
        <taxon>rosids</taxon>
        <taxon>fabids</taxon>
        <taxon>Fabales</taxon>
        <taxon>Fabaceae</taxon>
        <taxon>Papilionoideae</taxon>
        <taxon>50 kb inversion clade</taxon>
        <taxon>dalbergioids sensu lato</taxon>
        <taxon>Dalbergieae</taxon>
        <taxon>Pterocarpus clade</taxon>
        <taxon>Stylosanthes</taxon>
    </lineage>
</organism>
<dbReference type="Proteomes" id="UP001341840">
    <property type="component" value="Unassembled WGS sequence"/>
</dbReference>
<keyword evidence="2" id="KW-1185">Reference proteome</keyword>
<accession>A0ABU6YXU0</accession>
<proteinExistence type="predicted"/>
<comment type="caution">
    <text evidence="1">The sequence shown here is derived from an EMBL/GenBank/DDBJ whole genome shotgun (WGS) entry which is preliminary data.</text>
</comment>
<protein>
    <submittedName>
        <fullName evidence="1">Uncharacterized protein</fullName>
    </submittedName>
</protein>
<dbReference type="EMBL" id="JASCZI010246075">
    <property type="protein sequence ID" value="MED6214816.1"/>
    <property type="molecule type" value="Genomic_DNA"/>
</dbReference>
<reference evidence="1 2" key="1">
    <citation type="journal article" date="2023" name="Plants (Basel)">
        <title>Bridging the Gap: Combining Genomics and Transcriptomics Approaches to Understand Stylosanthes scabra, an Orphan Legume from the Brazilian Caatinga.</title>
        <authorList>
            <person name="Ferreira-Neto J.R.C."/>
            <person name="da Silva M.D."/>
            <person name="Binneck E."/>
            <person name="de Melo N.F."/>
            <person name="da Silva R.H."/>
            <person name="de Melo A.L.T.M."/>
            <person name="Pandolfi V."/>
            <person name="Bustamante F.O."/>
            <person name="Brasileiro-Vidal A.C."/>
            <person name="Benko-Iseppon A.M."/>
        </authorList>
    </citation>
    <scope>NUCLEOTIDE SEQUENCE [LARGE SCALE GENOMIC DNA]</scope>
    <source>
        <tissue evidence="1">Leaves</tissue>
    </source>
</reference>
<evidence type="ECO:0000313" key="1">
    <source>
        <dbReference type="EMBL" id="MED6214816.1"/>
    </source>
</evidence>
<name>A0ABU6YXU0_9FABA</name>
<sequence>CNTNAPRTTISSMLAVAVVLNFIRLHHTILRIPSNVVVLHRHVDRILAPHTMTHSEHHTAISIVIILKPGMQQIPNATCIRVELLIETWDVRKAWNWKRGGRIYRGLIARKPSSFFFLNTRAIPASEPDQVVSL</sequence>